<keyword evidence="3 6" id="KW-1133">Transmembrane helix</keyword>
<name>A0A0R2PJ70_9ACTN</name>
<evidence type="ECO:0000259" key="7">
    <source>
        <dbReference type="PROSITE" id="PS51012"/>
    </source>
</evidence>
<comment type="subcellular location">
    <subcellularLocation>
        <location evidence="6">Cell membrane</location>
        <topology evidence="6">Multi-pass membrane protein</topology>
    </subcellularLocation>
    <subcellularLocation>
        <location evidence="1">Membrane</location>
        <topology evidence="1">Multi-pass membrane protein</topology>
    </subcellularLocation>
</comment>
<feature type="transmembrane region" description="Helical" evidence="6">
    <location>
        <begin position="174"/>
        <end position="192"/>
    </location>
</feature>
<keyword evidence="6" id="KW-0813">Transport</keyword>
<sequence length="255" mass="28304">MYAGRPHVLLERGWLAFRSSTWIPVVTGFLEPVLFLLAFGYGMGTLIGDVTTGTTTMDYTLFIAPGLLANSAMNGAIYDSTWNVFWKLNESKLYKTMLSTPLGPLDIALGEITWALIRGLVYSLGFLTVVTALGLTPSFWAILAIPAASLVAFGFASFGMAITSFFKTYQQMGFINFVLLPMTLFSGSLYPISVYPDWLERIIMALPLWHGIEMVRAFWFGNISSGVLVHIAYFLVMIATGLFVTSRRLRALFLR</sequence>
<evidence type="ECO:0000313" key="8">
    <source>
        <dbReference type="EMBL" id="KRO36093.1"/>
    </source>
</evidence>
<organism evidence="8 9">
    <name type="scientific">Actinobacteria bacterium BACL15 MAG-120619-bin91</name>
    <dbReference type="NCBI Taxonomy" id="1655562"/>
    <lineage>
        <taxon>Bacteria</taxon>
        <taxon>Bacillati</taxon>
        <taxon>Actinomycetota</taxon>
        <taxon>Actinomycetes</taxon>
        <taxon>Actinomycetes incertae sedis</taxon>
        <taxon>ac1 cluster</taxon>
    </lineage>
</organism>
<keyword evidence="5" id="KW-0046">Antibiotic resistance</keyword>
<evidence type="ECO:0000313" key="9">
    <source>
        <dbReference type="Proteomes" id="UP000053274"/>
    </source>
</evidence>
<proteinExistence type="inferred from homology"/>
<feature type="domain" description="ABC transmembrane type-2" evidence="7">
    <location>
        <begin position="23"/>
        <end position="252"/>
    </location>
</feature>
<dbReference type="InterPro" id="IPR051784">
    <property type="entry name" value="Nod_factor_ABC_transporter"/>
</dbReference>
<feature type="transmembrane region" description="Helical" evidence="6">
    <location>
        <begin position="107"/>
        <end position="133"/>
    </location>
</feature>
<feature type="transmembrane region" description="Helical" evidence="6">
    <location>
        <begin position="62"/>
        <end position="86"/>
    </location>
</feature>
<dbReference type="PRINTS" id="PR00164">
    <property type="entry name" value="ABC2TRNSPORT"/>
</dbReference>
<dbReference type="PANTHER" id="PTHR43229:SF2">
    <property type="entry name" value="NODULATION PROTEIN J"/>
    <property type="match status" value="1"/>
</dbReference>
<dbReference type="InterPro" id="IPR047817">
    <property type="entry name" value="ABC2_TM_bact-type"/>
</dbReference>
<feature type="transmembrane region" description="Helical" evidence="6">
    <location>
        <begin position="21"/>
        <end position="42"/>
    </location>
</feature>
<keyword evidence="4 6" id="KW-0472">Membrane</keyword>
<comment type="similarity">
    <text evidence="6">Belongs to the ABC-2 integral membrane protein family.</text>
</comment>
<dbReference type="AlphaFoldDB" id="A0A0R2PJ70"/>
<keyword evidence="6" id="KW-1003">Cell membrane</keyword>
<dbReference type="InterPro" id="IPR000412">
    <property type="entry name" value="ABC_2_transport"/>
</dbReference>
<feature type="transmembrane region" description="Helical" evidence="6">
    <location>
        <begin position="139"/>
        <end position="162"/>
    </location>
</feature>
<dbReference type="Pfam" id="PF01061">
    <property type="entry name" value="ABC2_membrane"/>
    <property type="match status" value="1"/>
</dbReference>
<reference evidence="8 9" key="1">
    <citation type="submission" date="2015-10" db="EMBL/GenBank/DDBJ databases">
        <title>Metagenome-Assembled Genomes uncover a global brackish microbiome.</title>
        <authorList>
            <person name="Hugerth L.W."/>
            <person name="Larsson J."/>
            <person name="Alneberg J."/>
            <person name="Lindh M.V."/>
            <person name="Legrand C."/>
            <person name="Pinhassi J."/>
            <person name="Andersson A.F."/>
        </authorList>
    </citation>
    <scope>NUCLEOTIDE SEQUENCE [LARGE SCALE GENOMIC DNA]</scope>
    <source>
        <strain evidence="8">BACL15 MAG-120619-bin91</strain>
    </source>
</reference>
<dbReference type="InterPro" id="IPR013525">
    <property type="entry name" value="ABC2_TM"/>
</dbReference>
<dbReference type="PIRSF" id="PIRSF006648">
    <property type="entry name" value="DrrB"/>
    <property type="match status" value="1"/>
</dbReference>
<evidence type="ECO:0000256" key="4">
    <source>
        <dbReference type="ARBA" id="ARBA00023136"/>
    </source>
</evidence>
<dbReference type="Proteomes" id="UP000053274">
    <property type="component" value="Unassembled WGS sequence"/>
</dbReference>
<keyword evidence="2 6" id="KW-0812">Transmembrane</keyword>
<feature type="transmembrane region" description="Helical" evidence="6">
    <location>
        <begin position="217"/>
        <end position="245"/>
    </location>
</feature>
<dbReference type="GO" id="GO:0046677">
    <property type="term" value="P:response to antibiotic"/>
    <property type="evidence" value="ECO:0007669"/>
    <property type="project" value="UniProtKB-KW"/>
</dbReference>
<evidence type="ECO:0000256" key="3">
    <source>
        <dbReference type="ARBA" id="ARBA00022989"/>
    </source>
</evidence>
<accession>A0A0R2PJ70</accession>
<gene>
    <name evidence="8" type="ORF">ABR54_05975</name>
</gene>
<dbReference type="PROSITE" id="PS51012">
    <property type="entry name" value="ABC_TM2"/>
    <property type="match status" value="1"/>
</dbReference>
<protein>
    <recommendedName>
        <fullName evidence="6">Transport permease protein</fullName>
    </recommendedName>
</protein>
<dbReference type="PANTHER" id="PTHR43229">
    <property type="entry name" value="NODULATION PROTEIN J"/>
    <property type="match status" value="1"/>
</dbReference>
<dbReference type="GO" id="GO:0140359">
    <property type="term" value="F:ABC-type transporter activity"/>
    <property type="evidence" value="ECO:0007669"/>
    <property type="project" value="InterPro"/>
</dbReference>
<evidence type="ECO:0000256" key="6">
    <source>
        <dbReference type="RuleBase" id="RU361157"/>
    </source>
</evidence>
<evidence type="ECO:0000256" key="1">
    <source>
        <dbReference type="ARBA" id="ARBA00004141"/>
    </source>
</evidence>
<comment type="caution">
    <text evidence="8">The sequence shown here is derived from an EMBL/GenBank/DDBJ whole genome shotgun (WGS) entry which is preliminary data.</text>
</comment>
<dbReference type="GO" id="GO:0043190">
    <property type="term" value="C:ATP-binding cassette (ABC) transporter complex"/>
    <property type="evidence" value="ECO:0007669"/>
    <property type="project" value="InterPro"/>
</dbReference>
<evidence type="ECO:0000256" key="2">
    <source>
        <dbReference type="ARBA" id="ARBA00022692"/>
    </source>
</evidence>
<dbReference type="EMBL" id="LIAM01000029">
    <property type="protein sequence ID" value="KRO36093.1"/>
    <property type="molecule type" value="Genomic_DNA"/>
</dbReference>
<evidence type="ECO:0000256" key="5">
    <source>
        <dbReference type="ARBA" id="ARBA00023251"/>
    </source>
</evidence>